<sequence length="310" mass="35479">MVIIYLKYTMESSQNGADHALAEEVSMLECAMRMTRVCEKKRSSLFKNITTGDPNAKYIYCCAYTAPAITVSIMFLQYYNITSIKQLDDMLNDRKLLGQDCIELNHDLVCNGINEVTGHIWSHHYDYGTGIDQWINDPTLFDDNPEMGVNLVSFFDVELNATVHHSMIYVSLVNPEICYIIDSWSSNCNITRDLTMRQLKTADVMSAISEIMFSPDPSRIMTDVFLDPVPGGSCKSPLQVIKLNRDVIYNTIITHFGPGCRGESRFVGGKIKRTHKRRPVRNHKSTYKRKRITMPRKARCNARRSNKARR</sequence>
<reference evidence="1" key="1">
    <citation type="journal article" date="2020" name="Nature">
        <title>Giant virus diversity and host interactions through global metagenomics.</title>
        <authorList>
            <person name="Schulz F."/>
            <person name="Roux S."/>
            <person name="Paez-Espino D."/>
            <person name="Jungbluth S."/>
            <person name="Walsh D.A."/>
            <person name="Denef V.J."/>
            <person name="McMahon K.D."/>
            <person name="Konstantinidis K.T."/>
            <person name="Eloe-Fadrosh E.A."/>
            <person name="Kyrpides N.C."/>
            <person name="Woyke T."/>
        </authorList>
    </citation>
    <scope>NUCLEOTIDE SEQUENCE</scope>
    <source>
        <strain evidence="1">GVMAG-S-1035124-57</strain>
    </source>
</reference>
<dbReference type="AlphaFoldDB" id="A0A6C0M494"/>
<dbReference type="EMBL" id="MN740634">
    <property type="protein sequence ID" value="QHU36272.1"/>
    <property type="molecule type" value="Genomic_DNA"/>
</dbReference>
<proteinExistence type="predicted"/>
<protein>
    <submittedName>
        <fullName evidence="1">Uncharacterized protein</fullName>
    </submittedName>
</protein>
<evidence type="ECO:0000313" key="1">
    <source>
        <dbReference type="EMBL" id="QHU36272.1"/>
    </source>
</evidence>
<name>A0A6C0M494_9ZZZZ</name>
<organism evidence="1">
    <name type="scientific">viral metagenome</name>
    <dbReference type="NCBI Taxonomy" id="1070528"/>
    <lineage>
        <taxon>unclassified sequences</taxon>
        <taxon>metagenomes</taxon>
        <taxon>organismal metagenomes</taxon>
    </lineage>
</organism>
<accession>A0A6C0M494</accession>